<sequence>MRIFIIVFLIFIFILLFGLLIFAVRQYLSSGFVSNKKTTSKAELSADKEIGINELLQLVSDNNISRNDLFRLSQIFTKFSFPPKTGNELSNEAKLYLDFVLLVASHKNTDAKLISFVNKESKVKNPAYAVDIDQYEQTGIEQRKNRK</sequence>
<keyword evidence="3" id="KW-1185">Reference proteome</keyword>
<evidence type="ECO:0000313" key="3">
    <source>
        <dbReference type="Proteomes" id="UP000789803"/>
    </source>
</evidence>
<comment type="caution">
    <text evidence="2">The sequence shown here is derived from an EMBL/GenBank/DDBJ whole genome shotgun (WGS) entry which is preliminary data.</text>
</comment>
<feature type="transmembrane region" description="Helical" evidence="1">
    <location>
        <begin position="6"/>
        <end position="28"/>
    </location>
</feature>
<keyword evidence="1" id="KW-1133">Transmembrane helix</keyword>
<gene>
    <name evidence="2" type="ORF">LMG7974_00302</name>
</gene>
<proteinExistence type="predicted"/>
<dbReference type="Proteomes" id="UP000789803">
    <property type="component" value="Unassembled WGS sequence"/>
</dbReference>
<protein>
    <recommendedName>
        <fullName evidence="4">Periplasmic protein</fullName>
    </recommendedName>
</protein>
<keyword evidence="1" id="KW-0472">Membrane</keyword>
<dbReference type="EMBL" id="CAJHOF010000002">
    <property type="protein sequence ID" value="CAD7287423.1"/>
    <property type="molecule type" value="Genomic_DNA"/>
</dbReference>
<reference evidence="2 3" key="1">
    <citation type="submission" date="2020-11" db="EMBL/GenBank/DDBJ databases">
        <authorList>
            <person name="Peeters C."/>
        </authorList>
    </citation>
    <scope>NUCLEOTIDE SEQUENCE [LARGE SCALE GENOMIC DNA]</scope>
    <source>
        <strain evidence="2 3">LMG 7974</strain>
    </source>
</reference>
<keyword evidence="1" id="KW-0812">Transmembrane</keyword>
<organism evidence="2 3">
    <name type="scientific">Campylobacter majalis</name>
    <dbReference type="NCBI Taxonomy" id="2790656"/>
    <lineage>
        <taxon>Bacteria</taxon>
        <taxon>Pseudomonadati</taxon>
        <taxon>Campylobacterota</taxon>
        <taxon>Epsilonproteobacteria</taxon>
        <taxon>Campylobacterales</taxon>
        <taxon>Campylobacteraceae</taxon>
        <taxon>Campylobacter</taxon>
    </lineage>
</organism>
<evidence type="ECO:0000256" key="1">
    <source>
        <dbReference type="SAM" id="Phobius"/>
    </source>
</evidence>
<evidence type="ECO:0008006" key="4">
    <source>
        <dbReference type="Google" id="ProtNLM"/>
    </source>
</evidence>
<evidence type="ECO:0000313" key="2">
    <source>
        <dbReference type="EMBL" id="CAD7287423.1"/>
    </source>
</evidence>
<accession>A0ABN7K7P9</accession>
<dbReference type="RefSeq" id="WP_229932123.1">
    <property type="nucleotide sequence ID" value="NZ_CAJHOF010000002.1"/>
</dbReference>
<name>A0ABN7K7P9_9BACT</name>